<dbReference type="GO" id="GO:0006633">
    <property type="term" value="P:fatty acid biosynthetic process"/>
    <property type="evidence" value="ECO:0007669"/>
    <property type="project" value="TreeGrafter"/>
</dbReference>
<reference evidence="2" key="1">
    <citation type="journal article" date="2016" name="ISME J.">
        <title>Functional metagenomic screen reveals new and diverse microbial rhodopsins.</title>
        <authorList>
            <person name="Pushkarev A."/>
            <person name="Beja O."/>
        </authorList>
    </citation>
    <scope>NUCLEOTIDE SEQUENCE</scope>
</reference>
<dbReference type="GO" id="GO:0016616">
    <property type="term" value="F:oxidoreductase activity, acting on the CH-OH group of donors, NAD or NADP as acceptor"/>
    <property type="evidence" value="ECO:0007669"/>
    <property type="project" value="TreeGrafter"/>
</dbReference>
<sequence>MLSLNGKIVAITGIGSPDKPKGNGRAIAELFARQGAFVEGIDYQEKEGKRSHDAIRKAGGSCRFTVGDVTSETDVNAWITAVMSYHGRLDILINNVGQSERMSPEAVDTACWQKQMELNLNSVMMTCRAALPHMIYQGHGVVVNISSIAGIRYLGKPQIGYSTAKAALQQYTKTSAIIHAKNNIRMNCVLPGLMHTAMLERMADKYADGDYEGFVDKRNNQVPMGCMGTAEDVANATLFLASDEARYITGTELIVDGGVTAAVPE</sequence>
<dbReference type="PANTHER" id="PTHR42760">
    <property type="entry name" value="SHORT-CHAIN DEHYDROGENASES/REDUCTASES FAMILY MEMBER"/>
    <property type="match status" value="1"/>
</dbReference>
<dbReference type="PANTHER" id="PTHR42760:SF122">
    <property type="entry name" value="NAD(P)-BINDING PROTEIN"/>
    <property type="match status" value="1"/>
</dbReference>
<dbReference type="PRINTS" id="PR00080">
    <property type="entry name" value="SDRFAMILY"/>
</dbReference>
<evidence type="ECO:0000313" key="2">
    <source>
        <dbReference type="EMBL" id="ALS56027.1"/>
    </source>
</evidence>
<dbReference type="InterPro" id="IPR036291">
    <property type="entry name" value="NAD(P)-bd_dom_sf"/>
</dbReference>
<name>A0A0U2XMH1_9BACT</name>
<dbReference type="Pfam" id="PF13561">
    <property type="entry name" value="adh_short_C2"/>
    <property type="match status" value="1"/>
</dbReference>
<proteinExistence type="inferred from homology"/>
<dbReference type="SUPFAM" id="SSF51735">
    <property type="entry name" value="NAD(P)-binding Rossmann-fold domains"/>
    <property type="match status" value="1"/>
</dbReference>
<dbReference type="InterPro" id="IPR002347">
    <property type="entry name" value="SDR_fam"/>
</dbReference>
<organism evidence="2">
    <name type="scientific">uncultured bacterium EIL107F05</name>
    <dbReference type="NCBI Taxonomy" id="1768198"/>
    <lineage>
        <taxon>Bacteria</taxon>
        <taxon>environmental samples</taxon>
    </lineage>
</organism>
<dbReference type="CDD" id="cd05233">
    <property type="entry name" value="SDR_c"/>
    <property type="match status" value="1"/>
</dbReference>
<dbReference type="GO" id="GO:0048038">
    <property type="term" value="F:quinone binding"/>
    <property type="evidence" value="ECO:0007669"/>
    <property type="project" value="TreeGrafter"/>
</dbReference>
<dbReference type="AlphaFoldDB" id="A0A0U2XMH1"/>
<accession>A0A0U2XMH1</accession>
<dbReference type="Gene3D" id="3.40.50.720">
    <property type="entry name" value="NAD(P)-binding Rossmann-like Domain"/>
    <property type="match status" value="1"/>
</dbReference>
<dbReference type="FunFam" id="3.40.50.720:FF:000084">
    <property type="entry name" value="Short-chain dehydrogenase reductase"/>
    <property type="match status" value="1"/>
</dbReference>
<evidence type="ECO:0000256" key="1">
    <source>
        <dbReference type="ARBA" id="ARBA00006484"/>
    </source>
</evidence>
<dbReference type="PRINTS" id="PR00081">
    <property type="entry name" value="GDHRDH"/>
</dbReference>
<protein>
    <submittedName>
        <fullName evidence="2">Putative 3-oxoacyl-ACP reductase</fullName>
    </submittedName>
</protein>
<dbReference type="EMBL" id="KT201085">
    <property type="protein sequence ID" value="ALS56027.1"/>
    <property type="molecule type" value="Genomic_DNA"/>
</dbReference>
<comment type="similarity">
    <text evidence="1">Belongs to the short-chain dehydrogenases/reductases (SDR) family.</text>
</comment>